<evidence type="ECO:0000313" key="2">
    <source>
        <dbReference type="Proteomes" id="UP000289200"/>
    </source>
</evidence>
<dbReference type="Proteomes" id="UP000289200">
    <property type="component" value="Unassembled WGS sequence"/>
</dbReference>
<dbReference type="OrthoDB" id="9816064at2"/>
<dbReference type="PANTHER" id="PTHR40267">
    <property type="entry name" value="BLR3294 PROTEIN"/>
    <property type="match status" value="1"/>
</dbReference>
<dbReference type="EMBL" id="UWOC01000159">
    <property type="protein sequence ID" value="VCU09493.1"/>
    <property type="molecule type" value="Genomic_DNA"/>
</dbReference>
<dbReference type="PANTHER" id="PTHR40267:SF1">
    <property type="entry name" value="BLR3294 PROTEIN"/>
    <property type="match status" value="1"/>
</dbReference>
<organism evidence="1 2">
    <name type="scientific">Rhodoplanes serenus</name>
    <dbReference type="NCBI Taxonomy" id="200615"/>
    <lineage>
        <taxon>Bacteria</taxon>
        <taxon>Pseudomonadati</taxon>
        <taxon>Pseudomonadota</taxon>
        <taxon>Alphaproteobacteria</taxon>
        <taxon>Hyphomicrobiales</taxon>
        <taxon>Nitrobacteraceae</taxon>
        <taxon>Rhodoplanes</taxon>
    </lineage>
</organism>
<sequence>MKALDLNRPYGWRAKIGLITPSSNNINEPEFYRLAPRGVTIHTSRVLLTGEMDEDSFFRMARDLGRAAGELATAEVDIVAFGCTAGSVVCPLDALTRSMAEQTGTPAIVTAGAVVSALRALGAKRVAMGTPYVDFVNRREVEFLGEYGIAVTRYLGLEMGHNQADRRNIGHVSPQAIYRMACEIDSPDADAIFISCANLATLDVIEDIEQALGKPVVSSNTACFWTCLRVLGVNSPIAGYGRLLRDLTAPLAEPAWRLAD</sequence>
<comment type="caution">
    <text evidence="1">The sequence shown here is derived from an EMBL/GenBank/DDBJ whole genome shotgun (WGS) entry which is preliminary data.</text>
</comment>
<protein>
    <submittedName>
        <fullName evidence="1">Arylmalonate decarboxylase</fullName>
    </submittedName>
</protein>
<dbReference type="RefSeq" id="WP_129609821.1">
    <property type="nucleotide sequence ID" value="NZ_UWOC01000159.1"/>
</dbReference>
<dbReference type="Pfam" id="PF17645">
    <property type="entry name" value="Amdase"/>
    <property type="match status" value="1"/>
</dbReference>
<proteinExistence type="predicted"/>
<dbReference type="AlphaFoldDB" id="A0A447CVY9"/>
<evidence type="ECO:0000313" key="1">
    <source>
        <dbReference type="EMBL" id="VCU09493.1"/>
    </source>
</evidence>
<dbReference type="InterPro" id="IPR053714">
    <property type="entry name" value="Iso_Racemase_Enz_sf"/>
</dbReference>
<dbReference type="Gene3D" id="3.40.50.12500">
    <property type="match status" value="1"/>
</dbReference>
<reference evidence="2" key="1">
    <citation type="submission" date="2018-10" db="EMBL/GenBank/DDBJ databases">
        <authorList>
            <person name="Peiro R."/>
            <person name="Begona"/>
            <person name="Cbmso G."/>
            <person name="Lopez M."/>
            <person name="Gonzalez S."/>
            <person name="Sacristan E."/>
            <person name="Castillo E."/>
        </authorList>
    </citation>
    <scope>NUCLEOTIDE SEQUENCE [LARGE SCALE GENOMIC DNA]</scope>
</reference>
<keyword evidence="2" id="KW-1185">Reference proteome</keyword>
<name>A0A447CVY9_9BRAD</name>
<gene>
    <name evidence="1" type="ORF">RHODGE_RHODGE_03177</name>
</gene>
<accession>A0A447CVY9</accession>
<dbReference type="InterPro" id="IPR026286">
    <property type="entry name" value="MaiA/AMDase"/>
</dbReference>
<dbReference type="PIRSF" id="PIRSF015736">
    <property type="entry name" value="MI"/>
    <property type="match status" value="1"/>
</dbReference>